<protein>
    <recommendedName>
        <fullName evidence="2">DDE-1 domain-containing protein</fullName>
    </recommendedName>
</protein>
<evidence type="ECO:0008006" key="2">
    <source>
        <dbReference type="Google" id="ProtNLM"/>
    </source>
</evidence>
<dbReference type="AlphaFoldDB" id="A0A1X7U6Q2"/>
<accession>A0A1X7U6Q2</accession>
<dbReference type="EnsemblMetazoa" id="Aqu2.1.23602_001">
    <property type="protein sequence ID" value="Aqu2.1.23602_001"/>
    <property type="gene ID" value="Aqu2.1.23602"/>
</dbReference>
<organism evidence="1">
    <name type="scientific">Amphimedon queenslandica</name>
    <name type="common">Sponge</name>
    <dbReference type="NCBI Taxonomy" id="400682"/>
    <lineage>
        <taxon>Eukaryota</taxon>
        <taxon>Metazoa</taxon>
        <taxon>Porifera</taxon>
        <taxon>Demospongiae</taxon>
        <taxon>Heteroscleromorpha</taxon>
        <taxon>Haplosclerida</taxon>
        <taxon>Niphatidae</taxon>
        <taxon>Amphimedon</taxon>
    </lineage>
</organism>
<name>A0A1X7U6Q2_AMPQE</name>
<proteinExistence type="predicted"/>
<evidence type="ECO:0000313" key="1">
    <source>
        <dbReference type="EnsemblMetazoa" id="Aqu2.1.23602_001"/>
    </source>
</evidence>
<reference evidence="1" key="1">
    <citation type="submission" date="2017-05" db="UniProtKB">
        <authorList>
            <consortium name="EnsemblMetazoa"/>
        </authorList>
    </citation>
    <scope>IDENTIFICATION</scope>
</reference>
<sequence>MTAAAATAIVRKTDRNLLADNGGPIIITTGWAKSVLYRLNFVKRRGSSAAKITVSNFEELKQQYLFDFKSVVVMDEIPPQLIFNWDHTGISKGCQSRGSHFELG</sequence>
<dbReference type="InParanoid" id="A0A1X7U6Q2"/>